<dbReference type="RefSeq" id="WP_263608148.1">
    <property type="nucleotide sequence ID" value="NZ_JAOVQM010000002.1"/>
</dbReference>
<comment type="subcellular location">
    <subcellularLocation>
        <location evidence="1">Membrane</location>
        <topology evidence="1">Single-pass membrane protein</topology>
    </subcellularLocation>
</comment>
<keyword evidence="4 6" id="KW-1133">Transmembrane helix</keyword>
<keyword evidence="3 6" id="KW-0812">Transmembrane</keyword>
<dbReference type="SUPFAM" id="SSF140478">
    <property type="entry name" value="LemA-like"/>
    <property type="match status" value="1"/>
</dbReference>
<dbReference type="PANTHER" id="PTHR34478:SF1">
    <property type="entry name" value="PROTEIN LEMA"/>
    <property type="match status" value="1"/>
</dbReference>
<evidence type="ECO:0000256" key="1">
    <source>
        <dbReference type="ARBA" id="ARBA00004167"/>
    </source>
</evidence>
<dbReference type="Proteomes" id="UP001177160">
    <property type="component" value="Unassembled WGS sequence"/>
</dbReference>
<evidence type="ECO:0000256" key="5">
    <source>
        <dbReference type="ARBA" id="ARBA00023136"/>
    </source>
</evidence>
<keyword evidence="5 6" id="KW-0472">Membrane</keyword>
<dbReference type="EMBL" id="JAOVQM010000002">
    <property type="protein sequence ID" value="MCV2231993.1"/>
    <property type="molecule type" value="Genomic_DNA"/>
</dbReference>
<comment type="similarity">
    <text evidence="2">Belongs to the LemA family.</text>
</comment>
<dbReference type="Pfam" id="PF04011">
    <property type="entry name" value="LemA"/>
    <property type="match status" value="1"/>
</dbReference>
<keyword evidence="8" id="KW-1185">Reference proteome</keyword>
<protein>
    <submittedName>
        <fullName evidence="7">LemA family protein</fullName>
    </submittedName>
</protein>
<dbReference type="InterPro" id="IPR007156">
    <property type="entry name" value="MamQ_LemA"/>
</dbReference>
<feature type="transmembrane region" description="Helical" evidence="6">
    <location>
        <begin position="6"/>
        <end position="29"/>
    </location>
</feature>
<dbReference type="InterPro" id="IPR023353">
    <property type="entry name" value="LemA-like_dom_sf"/>
</dbReference>
<dbReference type="PANTHER" id="PTHR34478">
    <property type="entry name" value="PROTEIN LEMA"/>
    <property type="match status" value="1"/>
</dbReference>
<reference evidence="7" key="1">
    <citation type="submission" date="2022-09" db="EMBL/GenBank/DDBJ databases">
        <title>Novel Mycoplasma species identified in domestic and wild animals.</title>
        <authorList>
            <person name="Volokhov D.V."/>
            <person name="Furtak V.A."/>
            <person name="Zagorodnyaya T.A."/>
        </authorList>
    </citation>
    <scope>NUCLEOTIDE SEQUENCE</scope>
    <source>
        <strain evidence="7">Oakley</strain>
    </source>
</reference>
<dbReference type="Gene3D" id="1.20.1440.20">
    <property type="entry name" value="LemA-like domain"/>
    <property type="match status" value="1"/>
</dbReference>
<name>A0ABT2YBN4_9MOLU</name>
<evidence type="ECO:0000256" key="4">
    <source>
        <dbReference type="ARBA" id="ARBA00022989"/>
    </source>
</evidence>
<evidence type="ECO:0000256" key="6">
    <source>
        <dbReference type="SAM" id="Phobius"/>
    </source>
</evidence>
<organism evidence="7 8">
    <name type="scientific">Paracholeplasma manati</name>
    <dbReference type="NCBI Taxonomy" id="591373"/>
    <lineage>
        <taxon>Bacteria</taxon>
        <taxon>Bacillati</taxon>
        <taxon>Mycoplasmatota</taxon>
        <taxon>Mollicutes</taxon>
        <taxon>Acholeplasmatales</taxon>
        <taxon>Acholeplasmataceae</taxon>
        <taxon>Paracholeplasma</taxon>
    </lineage>
</organism>
<comment type="caution">
    <text evidence="7">The sequence shown here is derived from an EMBL/GenBank/DDBJ whole genome shotgun (WGS) entry which is preliminary data.</text>
</comment>
<evidence type="ECO:0000313" key="8">
    <source>
        <dbReference type="Proteomes" id="UP001177160"/>
    </source>
</evidence>
<sequence>MGSKGIILGLAGFISLLIVITGITLMVGYNRLVDLDESINGRMAQIDNRLQERTDKIDQLVDVVEGYTAVEQSIFTMITEARTSYAAAKLAGDPDGMAEADALQVEAINALLAIVEDNPEIKSNQVYISLMIEISSMESALSTARLRYNESVETYNRSARQFPRVLFVQMFNFDTSKTYWKINDGAGEVPDINFGD</sequence>
<accession>A0ABT2YBN4</accession>
<gene>
    <name evidence="7" type="ORF">N7548_04040</name>
</gene>
<evidence type="ECO:0000313" key="7">
    <source>
        <dbReference type="EMBL" id="MCV2231993.1"/>
    </source>
</evidence>
<proteinExistence type="inferred from homology"/>
<evidence type="ECO:0000256" key="3">
    <source>
        <dbReference type="ARBA" id="ARBA00022692"/>
    </source>
</evidence>
<evidence type="ECO:0000256" key="2">
    <source>
        <dbReference type="ARBA" id="ARBA00008854"/>
    </source>
</evidence>